<sequence>MISCADSAMYLAKKVGKNTFRFYSTEMNKKLLRKILLEKKLKQAHTQNELTLHYQPIVDVQTGTTVAAEALLRWHSPELGTVSPEEFIQVAEGNGFINELGLWVLSSAMSFAKQHSDLEVSINASSLQFNNEQLFLEIKRLFRAGELSNNNLCIEITERLLLEETERVKKMLHEIRDLGVDISIDDFGTGYSSLSYLKRCPVNKLKIDKSFITDTPHDNECNTLVRAIIMMSHALGIEVIAEGVETQEQWEFLKAEGCDLAQGYYFSKAIDSEQFNAYLNLNKSVGSIHIRRKNY</sequence>
<gene>
    <name evidence="2" type="ORF">D5R81_18130</name>
</gene>
<dbReference type="PANTHER" id="PTHR33121:SF71">
    <property type="entry name" value="OXYGEN SENSOR PROTEIN DOSP"/>
    <property type="match status" value="1"/>
</dbReference>
<dbReference type="Proteomes" id="UP000273022">
    <property type="component" value="Unassembled WGS sequence"/>
</dbReference>
<protein>
    <submittedName>
        <fullName evidence="2">EAL domain-containing protein</fullName>
    </submittedName>
</protein>
<evidence type="ECO:0000313" key="2">
    <source>
        <dbReference type="EMBL" id="RJY06020.1"/>
    </source>
</evidence>
<name>A0A3A6TEW0_9GAMM</name>
<accession>A0A3A6TEW0</accession>
<comment type="caution">
    <text evidence="2">The sequence shown here is derived from an EMBL/GenBank/DDBJ whole genome shotgun (WGS) entry which is preliminary data.</text>
</comment>
<reference evidence="2 3" key="1">
    <citation type="submission" date="2018-09" db="EMBL/GenBank/DDBJ databases">
        <title>Phylogeny of the Shewanellaceae, and recommendation for two new genera, Pseudoshewanella and Parashewanella.</title>
        <authorList>
            <person name="Wang G."/>
        </authorList>
    </citation>
    <scope>NUCLEOTIDE SEQUENCE [LARGE SCALE GENOMIC DNA]</scope>
    <source>
        <strain evidence="2 3">KCTC 22492</strain>
    </source>
</reference>
<dbReference type="InterPro" id="IPR050706">
    <property type="entry name" value="Cyclic-di-GMP_PDE-like"/>
</dbReference>
<dbReference type="InterPro" id="IPR001633">
    <property type="entry name" value="EAL_dom"/>
</dbReference>
<organism evidence="2 3">
    <name type="scientific">Parashewanella spongiae</name>
    <dbReference type="NCBI Taxonomy" id="342950"/>
    <lineage>
        <taxon>Bacteria</taxon>
        <taxon>Pseudomonadati</taxon>
        <taxon>Pseudomonadota</taxon>
        <taxon>Gammaproteobacteria</taxon>
        <taxon>Alteromonadales</taxon>
        <taxon>Shewanellaceae</taxon>
        <taxon>Parashewanella</taxon>
    </lineage>
</organism>
<dbReference type="Pfam" id="PF00563">
    <property type="entry name" value="EAL"/>
    <property type="match status" value="1"/>
</dbReference>
<keyword evidence="3" id="KW-1185">Reference proteome</keyword>
<dbReference type="PANTHER" id="PTHR33121">
    <property type="entry name" value="CYCLIC DI-GMP PHOSPHODIESTERASE PDEF"/>
    <property type="match status" value="1"/>
</dbReference>
<dbReference type="SMART" id="SM00052">
    <property type="entry name" value="EAL"/>
    <property type="match status" value="1"/>
</dbReference>
<dbReference type="Gene3D" id="3.20.20.450">
    <property type="entry name" value="EAL domain"/>
    <property type="match status" value="1"/>
</dbReference>
<evidence type="ECO:0000259" key="1">
    <source>
        <dbReference type="PROSITE" id="PS50883"/>
    </source>
</evidence>
<dbReference type="OrthoDB" id="1316910at2"/>
<dbReference type="GO" id="GO:0071111">
    <property type="term" value="F:cyclic-guanylate-specific phosphodiesterase activity"/>
    <property type="evidence" value="ECO:0007669"/>
    <property type="project" value="InterPro"/>
</dbReference>
<dbReference type="EMBL" id="QYYH01000173">
    <property type="protein sequence ID" value="RJY06020.1"/>
    <property type="molecule type" value="Genomic_DNA"/>
</dbReference>
<proteinExistence type="predicted"/>
<dbReference type="PROSITE" id="PS50883">
    <property type="entry name" value="EAL"/>
    <property type="match status" value="1"/>
</dbReference>
<dbReference type="InterPro" id="IPR035919">
    <property type="entry name" value="EAL_sf"/>
</dbReference>
<dbReference type="SUPFAM" id="SSF141868">
    <property type="entry name" value="EAL domain-like"/>
    <property type="match status" value="1"/>
</dbReference>
<feature type="domain" description="EAL" evidence="1">
    <location>
        <begin position="34"/>
        <end position="283"/>
    </location>
</feature>
<dbReference type="CDD" id="cd01948">
    <property type="entry name" value="EAL"/>
    <property type="match status" value="1"/>
</dbReference>
<evidence type="ECO:0000313" key="3">
    <source>
        <dbReference type="Proteomes" id="UP000273022"/>
    </source>
</evidence>
<dbReference type="AlphaFoldDB" id="A0A3A6TEW0"/>